<dbReference type="KEGG" id="lrz:BJI69_17935"/>
<dbReference type="AlphaFoldDB" id="A0A1L3EX65"/>
<gene>
    <name evidence="1" type="ORF">BJI69_17935</name>
</gene>
<dbReference type="RefSeq" id="WP_046967710.1">
    <property type="nucleotide sequence ID" value="NZ_CP017480.1"/>
</dbReference>
<name>A0A1L3EX65_9GAMM</name>
<dbReference type="Gene3D" id="3.40.1730.10">
    <property type="entry name" value="pa0076 domain"/>
    <property type="match status" value="1"/>
</dbReference>
<dbReference type="OrthoDB" id="9801841at2"/>
<dbReference type="STRING" id="1440763.BJI69_17935"/>
<keyword evidence="2" id="KW-1185">Reference proteome</keyword>
<dbReference type="Proteomes" id="UP000182987">
    <property type="component" value="Chromosome"/>
</dbReference>
<dbReference type="Pfam" id="PF09867">
    <property type="entry name" value="TagF_N"/>
    <property type="match status" value="1"/>
</dbReference>
<proteinExistence type="predicted"/>
<dbReference type="EMBL" id="CP017480">
    <property type="protein sequence ID" value="APG05597.1"/>
    <property type="molecule type" value="Genomic_DNA"/>
</dbReference>
<protein>
    <submittedName>
        <fullName evidence="1">Type VI secretion-associated protein</fullName>
    </submittedName>
</protein>
<accession>A0A1L3EX65</accession>
<organism evidence="1 2">
    <name type="scientific">Luteibacter rhizovicinus DSM 16549</name>
    <dbReference type="NCBI Taxonomy" id="1440763"/>
    <lineage>
        <taxon>Bacteria</taxon>
        <taxon>Pseudomonadati</taxon>
        <taxon>Pseudomonadota</taxon>
        <taxon>Gammaproteobacteria</taxon>
        <taxon>Lysobacterales</taxon>
        <taxon>Rhodanobacteraceae</taxon>
        <taxon>Luteibacter</taxon>
    </lineage>
</organism>
<evidence type="ECO:0000313" key="2">
    <source>
        <dbReference type="Proteomes" id="UP000182987"/>
    </source>
</evidence>
<reference evidence="2" key="1">
    <citation type="submission" date="2016-09" db="EMBL/GenBank/DDBJ databases">
        <authorList>
            <person name="Lysoe E."/>
        </authorList>
    </citation>
    <scope>NUCLEOTIDE SEQUENCE [LARGE SCALE GENOMIC DNA]</scope>
    <source>
        <strain evidence="2">LJ96T</strain>
    </source>
</reference>
<dbReference type="NCBIfam" id="TIGR03373">
    <property type="entry name" value="VI_minor_4"/>
    <property type="match status" value="1"/>
</dbReference>
<evidence type="ECO:0000313" key="1">
    <source>
        <dbReference type="EMBL" id="APG05597.1"/>
    </source>
</evidence>
<sequence length="196" mass="21304">MTRALVGFHGKLPNVGDFVQRRLPASFVDRWDAAMQSVLAATSAALGEGWRETFLASPPWRFAMATEVCGQLPWVGVVMPSRDRVGRVYPLVLAVSPPHATNGWPHMPADRWFDALDAAAARTREGIDVTMFDALVAMLPDPVSSTAQRVPPIVDPHIGSVWWRGDRTSPGVALPGLPNGVDYLRLLGIDIDEVTA</sequence>
<dbReference type="InterPro" id="IPR017748">
    <property type="entry name" value="TagF"/>
</dbReference>
<dbReference type="InterPro" id="IPR038225">
    <property type="entry name" value="TagF_sf"/>
</dbReference>